<name>A0ABY6ATC0_9BURK</name>
<dbReference type="RefSeq" id="WP_261755910.1">
    <property type="nucleotide sequence ID" value="NZ_CP104562.2"/>
</dbReference>
<protein>
    <submittedName>
        <fullName evidence="1">Uncharacterized protein</fullName>
    </submittedName>
</protein>
<organism evidence="1 2">
    <name type="scientific">Roseateles amylovorans</name>
    <dbReference type="NCBI Taxonomy" id="2978473"/>
    <lineage>
        <taxon>Bacteria</taxon>
        <taxon>Pseudomonadati</taxon>
        <taxon>Pseudomonadota</taxon>
        <taxon>Betaproteobacteria</taxon>
        <taxon>Burkholderiales</taxon>
        <taxon>Sphaerotilaceae</taxon>
        <taxon>Roseateles</taxon>
    </lineage>
</organism>
<accession>A0ABY6ATC0</accession>
<dbReference type="EMBL" id="CP104562">
    <property type="protein sequence ID" value="UXH76178.1"/>
    <property type="molecule type" value="Genomic_DNA"/>
</dbReference>
<evidence type="ECO:0000313" key="1">
    <source>
        <dbReference type="EMBL" id="UXH76178.1"/>
    </source>
</evidence>
<gene>
    <name evidence="1" type="ORF">N4261_13955</name>
</gene>
<proteinExistence type="predicted"/>
<dbReference type="Proteomes" id="UP001064933">
    <property type="component" value="Chromosome"/>
</dbReference>
<sequence length="125" mass="13875">MKFDDAQALSETVFIARHPQSTWPNWLAASVTRGGAQDGGDWVVSYTLAYKEPLNAGEYWREIGGRQVLCKTDPKTGKERVIIHRRASVPPLVLFAARVDARTGEVTVLTDEDITALNADDFEAR</sequence>
<keyword evidence="2" id="KW-1185">Reference proteome</keyword>
<reference evidence="1" key="1">
    <citation type="submission" date="2022-10" db="EMBL/GenBank/DDBJ databases">
        <title>Characterization and whole genome sequencing of a new Roseateles species, isolated from fresh water.</title>
        <authorList>
            <person name="Guliayeva D.Y."/>
            <person name="Akhremchuk A.E."/>
            <person name="Sikolenko M.A."/>
            <person name="Valentovich L.N."/>
            <person name="Sidarenka A.V."/>
        </authorList>
    </citation>
    <scope>NUCLEOTIDE SEQUENCE</scope>
    <source>
        <strain evidence="1">BIM B-1768</strain>
    </source>
</reference>
<evidence type="ECO:0000313" key="2">
    <source>
        <dbReference type="Proteomes" id="UP001064933"/>
    </source>
</evidence>